<feature type="transmembrane region" description="Helical" evidence="1">
    <location>
        <begin position="112"/>
        <end position="132"/>
    </location>
</feature>
<reference evidence="2" key="1">
    <citation type="journal article" date="2014" name="Int. J. Syst. Evol. Microbiol.">
        <title>Complete genome sequence of Corynebacterium casei LMG S-19264T (=DSM 44701T), isolated from a smear-ripened cheese.</title>
        <authorList>
            <consortium name="US DOE Joint Genome Institute (JGI-PGF)"/>
            <person name="Walter F."/>
            <person name="Albersmeier A."/>
            <person name="Kalinowski J."/>
            <person name="Ruckert C."/>
        </authorList>
    </citation>
    <scope>NUCLEOTIDE SEQUENCE</scope>
    <source>
        <strain evidence="2">CCM 8606</strain>
    </source>
</reference>
<reference evidence="2" key="2">
    <citation type="submission" date="2020-09" db="EMBL/GenBank/DDBJ databases">
        <authorList>
            <person name="Sun Q."/>
            <person name="Sedlacek I."/>
        </authorList>
    </citation>
    <scope>NUCLEOTIDE SEQUENCE</scope>
    <source>
        <strain evidence="2">CCM 8606</strain>
    </source>
</reference>
<dbReference type="Proteomes" id="UP000619536">
    <property type="component" value="Unassembled WGS sequence"/>
</dbReference>
<evidence type="ECO:0000256" key="1">
    <source>
        <dbReference type="SAM" id="Phobius"/>
    </source>
</evidence>
<dbReference type="EMBL" id="BMDH01000001">
    <property type="protein sequence ID" value="GGI13428.1"/>
    <property type="molecule type" value="Genomic_DNA"/>
</dbReference>
<keyword evidence="1" id="KW-0472">Membrane</keyword>
<evidence type="ECO:0000313" key="3">
    <source>
        <dbReference type="Proteomes" id="UP000619536"/>
    </source>
</evidence>
<protein>
    <submittedName>
        <fullName evidence="2">Uncharacterized protein</fullName>
    </submittedName>
</protein>
<organism evidence="2 3">
    <name type="scientific">Galliscardovia ingluviei</name>
    <dbReference type="NCBI Taxonomy" id="1769422"/>
    <lineage>
        <taxon>Bacteria</taxon>
        <taxon>Bacillati</taxon>
        <taxon>Actinomycetota</taxon>
        <taxon>Actinomycetes</taxon>
        <taxon>Bifidobacteriales</taxon>
        <taxon>Bifidobacteriaceae</taxon>
        <taxon>Galliscardovia</taxon>
    </lineage>
</organism>
<dbReference type="AlphaFoldDB" id="A0A8J3AN86"/>
<feature type="transmembrane region" description="Helical" evidence="1">
    <location>
        <begin position="82"/>
        <end position="106"/>
    </location>
</feature>
<keyword evidence="1" id="KW-0812">Transmembrane</keyword>
<keyword evidence="1" id="KW-1133">Transmembrane helix</keyword>
<gene>
    <name evidence="2" type="ORF">GCM10007377_05910</name>
</gene>
<feature type="transmembrane region" description="Helical" evidence="1">
    <location>
        <begin position="47"/>
        <end position="70"/>
    </location>
</feature>
<comment type="caution">
    <text evidence="2">The sequence shown here is derived from an EMBL/GenBank/DDBJ whole genome shotgun (WGS) entry which is preliminary data.</text>
</comment>
<accession>A0A8J3AN86</accession>
<name>A0A8J3AN86_9BIFI</name>
<sequence>MIPMLVICMLCLDCIIAGLAILANEQIQAGFLNWPELTYLQPFMQSIIGMETVLAMVIMSLLILILNAVITKQDRFSMKKAHLIITIACALSMAGTCVLGITLAIAAQSLHPVLLCSMLVALGCPASLITLLHKWERIQREQ</sequence>
<proteinExistence type="predicted"/>
<evidence type="ECO:0000313" key="2">
    <source>
        <dbReference type="EMBL" id="GGI13428.1"/>
    </source>
</evidence>
<keyword evidence="3" id="KW-1185">Reference proteome</keyword>